<proteinExistence type="inferred from homology"/>
<evidence type="ECO:0000256" key="2">
    <source>
        <dbReference type="ARBA" id="ARBA00008038"/>
    </source>
</evidence>
<comment type="similarity">
    <text evidence="2">Belongs to the MotA family.</text>
</comment>
<feature type="transmembrane region" description="Helical" evidence="9">
    <location>
        <begin position="178"/>
        <end position="202"/>
    </location>
</feature>
<evidence type="ECO:0000256" key="8">
    <source>
        <dbReference type="ARBA" id="ARBA00023136"/>
    </source>
</evidence>
<keyword evidence="5 9" id="KW-0812">Transmembrane</keyword>
<dbReference type="GO" id="GO:0005886">
    <property type="term" value="C:plasma membrane"/>
    <property type="evidence" value="ECO:0007669"/>
    <property type="project" value="UniProtKB-SubCell"/>
</dbReference>
<organism evidence="11 12">
    <name type="scientific">Candidatus Tenderia electrophaga</name>
    <dbReference type="NCBI Taxonomy" id="1748243"/>
    <lineage>
        <taxon>Bacteria</taxon>
        <taxon>Pseudomonadati</taxon>
        <taxon>Pseudomonadota</taxon>
        <taxon>Gammaproteobacteria</taxon>
        <taxon>Candidatus Tenderiales</taxon>
        <taxon>Candidatus Tenderiaceae</taxon>
        <taxon>Candidatus Tenderia</taxon>
    </lineage>
</organism>
<dbReference type="GO" id="GO:0071978">
    <property type="term" value="P:bacterial-type flagellum-dependent swarming motility"/>
    <property type="evidence" value="ECO:0007669"/>
    <property type="project" value="InterPro"/>
</dbReference>
<keyword evidence="12" id="KW-1185">Reference proteome</keyword>
<evidence type="ECO:0000259" key="10">
    <source>
        <dbReference type="Pfam" id="PF01618"/>
    </source>
</evidence>
<evidence type="ECO:0000256" key="6">
    <source>
        <dbReference type="ARBA" id="ARBA00022779"/>
    </source>
</evidence>
<evidence type="ECO:0000313" key="11">
    <source>
        <dbReference type="EMBL" id="ALP54483.1"/>
    </source>
</evidence>
<evidence type="ECO:0000313" key="12">
    <source>
        <dbReference type="Proteomes" id="UP000055136"/>
    </source>
</evidence>
<evidence type="ECO:0000256" key="1">
    <source>
        <dbReference type="ARBA" id="ARBA00004651"/>
    </source>
</evidence>
<keyword evidence="3" id="KW-0813">Transport</keyword>
<reference evidence="11" key="1">
    <citation type="submission" date="2015-10" db="EMBL/GenBank/DDBJ databases">
        <title>Description of Candidatus Tenderia electrophaga gen. nov, sp. nov., an Uncultivated Electroautotroph from a Biocathode Enrichment.</title>
        <authorList>
            <person name="Eddie B.J."/>
            <person name="Malanoski A.P."/>
            <person name="Wang Z."/>
            <person name="Hall R.J."/>
            <person name="Oh S.D."/>
            <person name="Heiner C."/>
            <person name="Lin B."/>
            <person name="Strycharz-Glaven S.M."/>
        </authorList>
    </citation>
    <scope>NUCLEOTIDE SEQUENCE [LARGE SCALE GENOMIC DNA]</scope>
    <source>
        <strain evidence="11">NRL1</strain>
    </source>
</reference>
<sequence>MNPSTLLGMLLGIALAAVVMFSDGTNLALFWNGHGLAIVLGGTLAATLISYPLHEVVRVLHVFIVVLRNERLYEREDLDELVETARISFSGNLAALEDELDKIRNPFLKTGLQLVIDGSPLEDILDLLQWRIARLKAKERAEAQLFRSMAVFAPAFGMTGTLIGLINMMSTMESGDFAVIGASMAVALVTTFYGILLANLIFKPIATKLERRTERRVMLMQMVLEGITLISQHRSPAYIRATLESFCADYRDEINQDRASPPAKQSS</sequence>
<dbReference type="Proteomes" id="UP000055136">
    <property type="component" value="Chromosome"/>
</dbReference>
<evidence type="ECO:0000256" key="5">
    <source>
        <dbReference type="ARBA" id="ARBA00022692"/>
    </source>
</evidence>
<feature type="domain" description="MotA/TolQ/ExbB proton channel" evidence="10">
    <location>
        <begin position="101"/>
        <end position="222"/>
    </location>
</feature>
<name>A0A0S2TH75_9GAMM</name>
<accession>A0A0S2TH75</accession>
<comment type="subcellular location">
    <subcellularLocation>
        <location evidence="1">Cell membrane</location>
        <topology evidence="1">Multi-pass membrane protein</topology>
    </subcellularLocation>
</comment>
<feature type="transmembrane region" description="Helical" evidence="9">
    <location>
        <begin position="145"/>
        <end position="166"/>
    </location>
</feature>
<feature type="transmembrane region" description="Helical" evidence="9">
    <location>
        <begin position="31"/>
        <end position="51"/>
    </location>
</feature>
<keyword evidence="7 9" id="KW-1133">Transmembrane helix</keyword>
<dbReference type="PROSITE" id="PS01307">
    <property type="entry name" value="MOTA"/>
    <property type="match status" value="1"/>
</dbReference>
<evidence type="ECO:0000256" key="7">
    <source>
        <dbReference type="ARBA" id="ARBA00022989"/>
    </source>
</evidence>
<dbReference type="PANTHER" id="PTHR30433">
    <property type="entry name" value="CHEMOTAXIS PROTEIN MOTA"/>
    <property type="match status" value="1"/>
</dbReference>
<dbReference type="Pfam" id="PF01618">
    <property type="entry name" value="MotA_ExbB"/>
    <property type="match status" value="1"/>
</dbReference>
<keyword evidence="6" id="KW-0283">Flagellar rotation</keyword>
<dbReference type="InterPro" id="IPR047055">
    <property type="entry name" value="MotA-like"/>
</dbReference>
<keyword evidence="8 9" id="KW-0472">Membrane</keyword>
<dbReference type="InterPro" id="IPR002898">
    <property type="entry name" value="MotA_ExbB_proton_chnl"/>
</dbReference>
<protein>
    <submittedName>
        <fullName evidence="11">Chemotaxis protein MotA</fullName>
    </submittedName>
</protein>
<dbReference type="EMBL" id="CP013099">
    <property type="protein sequence ID" value="ALP54483.1"/>
    <property type="molecule type" value="Genomic_DNA"/>
</dbReference>
<dbReference type="STRING" id="1748243.Tel_15745"/>
<evidence type="ECO:0000256" key="4">
    <source>
        <dbReference type="ARBA" id="ARBA00022475"/>
    </source>
</evidence>
<dbReference type="KEGG" id="tee:Tel_15745"/>
<dbReference type="InterPro" id="IPR000540">
    <property type="entry name" value="Flag_MotA_CS"/>
</dbReference>
<evidence type="ECO:0000256" key="3">
    <source>
        <dbReference type="ARBA" id="ARBA00022448"/>
    </source>
</evidence>
<gene>
    <name evidence="11" type="ORF">Tel_15745</name>
</gene>
<dbReference type="AlphaFoldDB" id="A0A0S2TH75"/>
<keyword evidence="4" id="KW-1003">Cell membrane</keyword>
<dbReference type="GO" id="GO:0006935">
    <property type="term" value="P:chemotaxis"/>
    <property type="evidence" value="ECO:0007669"/>
    <property type="project" value="InterPro"/>
</dbReference>
<evidence type="ECO:0000256" key="9">
    <source>
        <dbReference type="SAM" id="Phobius"/>
    </source>
</evidence>